<feature type="transmembrane region" description="Helical" evidence="2">
    <location>
        <begin position="6"/>
        <end position="26"/>
    </location>
</feature>
<evidence type="ECO:0000313" key="4">
    <source>
        <dbReference type="Proteomes" id="UP000628854"/>
    </source>
</evidence>
<accession>A0ABQ1J8N6</accession>
<feature type="compositionally biased region" description="Acidic residues" evidence="1">
    <location>
        <begin position="340"/>
        <end position="355"/>
    </location>
</feature>
<name>A0ABQ1J8N6_9PROT</name>
<feature type="region of interest" description="Disordered" evidence="1">
    <location>
        <begin position="192"/>
        <end position="211"/>
    </location>
</feature>
<feature type="compositionally biased region" description="Acidic residues" evidence="1">
    <location>
        <begin position="289"/>
        <end position="303"/>
    </location>
</feature>
<proteinExistence type="predicted"/>
<dbReference type="EMBL" id="BMKF01000001">
    <property type="protein sequence ID" value="GGB62798.1"/>
    <property type="molecule type" value="Genomic_DNA"/>
</dbReference>
<dbReference type="RefSeq" id="WP_084391644.1">
    <property type="nucleotide sequence ID" value="NZ_BMKF01000001.1"/>
</dbReference>
<feature type="compositionally biased region" description="Acidic residues" evidence="1">
    <location>
        <begin position="269"/>
        <end position="280"/>
    </location>
</feature>
<gene>
    <name evidence="3" type="ORF">GCM10011503_09310</name>
</gene>
<protein>
    <recommendedName>
        <fullName evidence="5">NADH-quinone oxidoreductase subunit E</fullName>
    </recommendedName>
</protein>
<evidence type="ECO:0000313" key="3">
    <source>
        <dbReference type="EMBL" id="GGB62798.1"/>
    </source>
</evidence>
<keyword evidence="2" id="KW-0812">Transmembrane</keyword>
<dbReference type="Proteomes" id="UP000628854">
    <property type="component" value="Unassembled WGS sequence"/>
</dbReference>
<keyword evidence="2" id="KW-0472">Membrane</keyword>
<feature type="region of interest" description="Disordered" evidence="1">
    <location>
        <begin position="235"/>
        <end position="306"/>
    </location>
</feature>
<evidence type="ECO:0008006" key="5">
    <source>
        <dbReference type="Google" id="ProtNLM"/>
    </source>
</evidence>
<keyword evidence="4" id="KW-1185">Reference proteome</keyword>
<evidence type="ECO:0000256" key="1">
    <source>
        <dbReference type="SAM" id="MobiDB-lite"/>
    </source>
</evidence>
<organism evidence="3 4">
    <name type="scientific">Henriciella pelagia</name>
    <dbReference type="NCBI Taxonomy" id="1977912"/>
    <lineage>
        <taxon>Bacteria</taxon>
        <taxon>Pseudomonadati</taxon>
        <taxon>Pseudomonadota</taxon>
        <taxon>Alphaproteobacteria</taxon>
        <taxon>Hyphomonadales</taxon>
        <taxon>Hyphomonadaceae</taxon>
        <taxon>Henriciella</taxon>
    </lineage>
</organism>
<feature type="region of interest" description="Disordered" evidence="1">
    <location>
        <begin position="340"/>
        <end position="372"/>
    </location>
</feature>
<comment type="caution">
    <text evidence="3">The sequence shown here is derived from an EMBL/GenBank/DDBJ whole genome shotgun (WGS) entry which is preliminary data.</text>
</comment>
<dbReference type="Gene3D" id="1.10.150.20">
    <property type="entry name" value="5' to 3' exonuclease, C-terminal subdomain"/>
    <property type="match status" value="1"/>
</dbReference>
<sequence>MEFVMEYIWFVMGGAAVLAFLLAWIIRGAMGASSKRRASVERDIAITELEQVRGELDSLYAAQRKQRESAAGSSEFAVEIRERDEQIQRMASELSAAKASLASLRQGSPAQSVEAAPSVDMEELQNLQSRNAYLEERVGELEAKVHELGQVAAETPTTATETGGESDRDKLVWQVNYLKSRVAALEEQVVEAAPAPQAAPPPAQADTSATDEELARLRWRNRYLEGRLAYFEERPDSAEDEAIETASEPLEVAQASPATQTEEKIADDISGDEASDDVPDADVSSIETQAEDSDEAEADVQEDDGVHPADKMLEALDAKDAAETERETVNEVVEGDADEAAELEQASDEEAEASEGVEGVQPAALDKPNGEPDDLTLITGIGPRIQTILNDYGIWHFSQIAEWTDDNEIWIDRQLNFAGRVSREGWINQARELTSVNSDS</sequence>
<keyword evidence="2" id="KW-1133">Transmembrane helix</keyword>
<evidence type="ECO:0000256" key="2">
    <source>
        <dbReference type="SAM" id="Phobius"/>
    </source>
</evidence>
<reference evidence="4" key="1">
    <citation type="journal article" date="2019" name="Int. J. Syst. Evol. Microbiol.">
        <title>The Global Catalogue of Microorganisms (GCM) 10K type strain sequencing project: providing services to taxonomists for standard genome sequencing and annotation.</title>
        <authorList>
            <consortium name="The Broad Institute Genomics Platform"/>
            <consortium name="The Broad Institute Genome Sequencing Center for Infectious Disease"/>
            <person name="Wu L."/>
            <person name="Ma J."/>
        </authorList>
    </citation>
    <scope>NUCLEOTIDE SEQUENCE [LARGE SCALE GENOMIC DNA]</scope>
    <source>
        <strain evidence="4">CGMCC 1.15928</strain>
    </source>
</reference>